<evidence type="ECO:0000256" key="5">
    <source>
        <dbReference type="SAM" id="MobiDB-lite"/>
    </source>
</evidence>
<evidence type="ECO:0000256" key="6">
    <source>
        <dbReference type="SAM" id="Phobius"/>
    </source>
</evidence>
<dbReference type="GO" id="GO:0006310">
    <property type="term" value="P:DNA recombination"/>
    <property type="evidence" value="ECO:0007669"/>
    <property type="project" value="UniProtKB-KW"/>
</dbReference>
<keyword evidence="3" id="KW-0175">Coiled coil</keyword>
<dbReference type="Pfam" id="PF02646">
    <property type="entry name" value="RmuC"/>
    <property type="match status" value="1"/>
</dbReference>
<comment type="similarity">
    <text evidence="2">Belongs to the RmuC family.</text>
</comment>
<protein>
    <submittedName>
        <fullName evidence="7">RmuC family protein</fullName>
    </submittedName>
</protein>
<sequence length="439" mass="50787">MSPPHQEIWYYTTMDWQAILIPGIPTLVTISVGALIYGRLKQQHRVDQTLHQQLLIIQDRLKQWDDQRNFIQSLIQQQQKEQIEQRQRFDEYQIKSLKLIQDSLIQNMQSIREQVSATLTAHAENLGNRVDKLTSETQERLKEISGQVDRKLTEGFEKTTETFTDVVKRLTIIDEAQKKITELSTNVVSLQEVLCDKRSRGAFGEVQLSNLIHNMLPESHYALQHTLTNNKRCDCILFLPEPTGNIVIDAKFPLESYQQIHNEKLSESERAQAEKQFRSDIRKHIRDIAEKYIVPGETAEGAVMFIPAEAVFSEIHAHYPDLIEIAHKSRVWLVSPTTMMAILTTARAVLKDAATRKQVHIIQKHLIMLSKDFDRFQDRMDKLAHHIDLAQEDVSKVHKSSQKITSRFNKIEKVELDFQDNQPTPDPVIPAPNRIGERE</sequence>
<keyword evidence="6" id="KW-1133">Transmembrane helix</keyword>
<dbReference type="EMBL" id="CP000733">
    <property type="protein sequence ID" value="ABS76736.2"/>
    <property type="molecule type" value="Genomic_DNA"/>
</dbReference>
<keyword evidence="6" id="KW-0812">Transmembrane</keyword>
<dbReference type="HOGENOM" id="CLU_020365_0_1_6"/>
<evidence type="ECO:0000256" key="4">
    <source>
        <dbReference type="ARBA" id="ARBA00023172"/>
    </source>
</evidence>
<gene>
    <name evidence="7" type="ordered locus">CBUD_1309</name>
</gene>
<dbReference type="PANTHER" id="PTHR30563">
    <property type="entry name" value="DNA RECOMBINATION PROTEIN RMUC"/>
    <property type="match status" value="1"/>
</dbReference>
<dbReference type="KEGG" id="cbd:CBUD_1309"/>
<accession>A9KFS3</accession>
<feature type="transmembrane region" description="Helical" evidence="6">
    <location>
        <begin position="16"/>
        <end position="37"/>
    </location>
</feature>
<evidence type="ECO:0000256" key="2">
    <source>
        <dbReference type="ARBA" id="ARBA00009840"/>
    </source>
</evidence>
<feature type="region of interest" description="Disordered" evidence="5">
    <location>
        <begin position="415"/>
        <end position="439"/>
    </location>
</feature>
<dbReference type="InterPro" id="IPR003798">
    <property type="entry name" value="DNA_recombination_RmuC"/>
</dbReference>
<evidence type="ECO:0000256" key="1">
    <source>
        <dbReference type="ARBA" id="ARBA00003416"/>
    </source>
</evidence>
<dbReference type="PANTHER" id="PTHR30563:SF0">
    <property type="entry name" value="DNA RECOMBINATION PROTEIN RMUC"/>
    <property type="match status" value="1"/>
</dbReference>
<dbReference type="Gene3D" id="1.20.1260.80">
    <property type="match status" value="1"/>
</dbReference>
<evidence type="ECO:0000313" key="8">
    <source>
        <dbReference type="Proteomes" id="UP000008555"/>
    </source>
</evidence>
<evidence type="ECO:0000313" key="7">
    <source>
        <dbReference type="EMBL" id="ABS76736.2"/>
    </source>
</evidence>
<dbReference type="AlphaFoldDB" id="A9KFS3"/>
<evidence type="ECO:0000256" key="3">
    <source>
        <dbReference type="ARBA" id="ARBA00023054"/>
    </source>
</evidence>
<comment type="function">
    <text evidence="1">Involved in DNA recombination.</text>
</comment>
<reference evidence="7 8" key="1">
    <citation type="journal article" date="2009" name="Infect. Immun.">
        <title>Comparative genomics reveal extensive transposon-mediated genomic plasticity and diversity among potential effector proteins within the genus Coxiella.</title>
        <authorList>
            <person name="Beare P.A."/>
            <person name="Unsworth N."/>
            <person name="Andoh M."/>
            <person name="Voth D.E."/>
            <person name="Omsland A."/>
            <person name="Gilk S.D."/>
            <person name="Williams K.P."/>
            <person name="Sobral B.W."/>
            <person name="Kupko J.J.III."/>
            <person name="Porcella S.F."/>
            <person name="Samuel J.E."/>
            <person name="Heinzen R.A."/>
        </authorList>
    </citation>
    <scope>NUCLEOTIDE SEQUENCE [LARGE SCALE GENOMIC DNA]</scope>
    <source>
        <strain evidence="7 8">Dugway 5J108-111</strain>
    </source>
</reference>
<proteinExistence type="inferred from homology"/>
<name>A9KFS3_COXBN</name>
<keyword evidence="4" id="KW-0233">DNA recombination</keyword>
<organism evidence="7 8">
    <name type="scientific">Coxiella burnetii (strain Dugway 5J108-111)</name>
    <dbReference type="NCBI Taxonomy" id="434922"/>
    <lineage>
        <taxon>Bacteria</taxon>
        <taxon>Pseudomonadati</taxon>
        <taxon>Pseudomonadota</taxon>
        <taxon>Gammaproteobacteria</taxon>
        <taxon>Legionellales</taxon>
        <taxon>Coxiellaceae</taxon>
        <taxon>Coxiella</taxon>
    </lineage>
</organism>
<keyword evidence="6" id="KW-0472">Membrane</keyword>
<dbReference type="Proteomes" id="UP000008555">
    <property type="component" value="Chromosome"/>
</dbReference>